<dbReference type="InterPro" id="IPR001117">
    <property type="entry name" value="Cu-oxidase_2nd"/>
</dbReference>
<evidence type="ECO:0000313" key="8">
    <source>
        <dbReference type="Proteomes" id="UP001454036"/>
    </source>
</evidence>
<keyword evidence="2" id="KW-0325">Glycoprotein</keyword>
<comment type="similarity">
    <text evidence="1">Belongs to the multicopper oxidase family.</text>
</comment>
<dbReference type="PANTHER" id="PTHR11709">
    <property type="entry name" value="MULTI-COPPER OXIDASE"/>
    <property type="match status" value="1"/>
</dbReference>
<comment type="caution">
    <text evidence="7">The sequence shown here is derived from an EMBL/GenBank/DDBJ whole genome shotgun (WGS) entry which is preliminary data.</text>
</comment>
<dbReference type="AlphaFoldDB" id="A0AAV3PRQ2"/>
<proteinExistence type="inferred from homology"/>
<dbReference type="InterPro" id="IPR008972">
    <property type="entry name" value="Cupredoxin"/>
</dbReference>
<dbReference type="InterPro" id="IPR045087">
    <property type="entry name" value="Cu-oxidase_fam"/>
</dbReference>
<organism evidence="7 8">
    <name type="scientific">Lithospermum erythrorhizon</name>
    <name type="common">Purple gromwell</name>
    <name type="synonym">Lithospermum officinale var. erythrorhizon</name>
    <dbReference type="NCBI Taxonomy" id="34254"/>
    <lineage>
        <taxon>Eukaryota</taxon>
        <taxon>Viridiplantae</taxon>
        <taxon>Streptophyta</taxon>
        <taxon>Embryophyta</taxon>
        <taxon>Tracheophyta</taxon>
        <taxon>Spermatophyta</taxon>
        <taxon>Magnoliopsida</taxon>
        <taxon>eudicotyledons</taxon>
        <taxon>Gunneridae</taxon>
        <taxon>Pentapetalae</taxon>
        <taxon>asterids</taxon>
        <taxon>lamiids</taxon>
        <taxon>Boraginales</taxon>
        <taxon>Boraginaceae</taxon>
        <taxon>Boraginoideae</taxon>
        <taxon>Lithospermeae</taxon>
        <taxon>Lithospermum</taxon>
    </lineage>
</organism>
<dbReference type="PANTHER" id="PTHR11709:SF409">
    <property type="entry name" value="MONOCOPPER OXIDASE-LIKE PROTEIN SKU5"/>
    <property type="match status" value="1"/>
</dbReference>
<dbReference type="SUPFAM" id="SSF49503">
    <property type="entry name" value="Cupredoxins"/>
    <property type="match status" value="3"/>
</dbReference>
<evidence type="ECO:0000259" key="6">
    <source>
        <dbReference type="Pfam" id="PF07732"/>
    </source>
</evidence>
<feature type="domain" description="Plastocyanin-like" evidence="6">
    <location>
        <begin position="45"/>
        <end position="150"/>
    </location>
</feature>
<name>A0AAV3PRQ2_LITER</name>
<reference evidence="7 8" key="1">
    <citation type="submission" date="2024-01" db="EMBL/GenBank/DDBJ databases">
        <title>The complete chloroplast genome sequence of Lithospermum erythrorhizon: insights into the phylogenetic relationship among Boraginaceae species and the maternal lineages of purple gromwells.</title>
        <authorList>
            <person name="Okada T."/>
            <person name="Watanabe K."/>
        </authorList>
    </citation>
    <scope>NUCLEOTIDE SEQUENCE [LARGE SCALE GENOMIC DNA]</scope>
</reference>
<accession>A0AAV3PRQ2</accession>
<keyword evidence="8" id="KW-1185">Reference proteome</keyword>
<sequence length="555" mass="62341">MVSMHALAWKIYWVVSFVLQLVSVTKGEDIFLEWHLALDLTIQPVNVDQPVITINGLFPGPLINSTTNDNININVFNDMDEPLLLTWNGIQQRLNSWQDGVSGTNCPILPGSNWTYAFQMKDQIGSFFYFPSIKFQKAGGGFGPIRVNNRIVISVPFPKPEAEFDLLVGDWIEQSYKAARSDWSIAPAMILMNGKGSFIDPFAKSYESFTVSPGKIYRFRISNVGTGWSFNFRIQNHKMLLVETEGSYTSQIELDSLDVHVGQSYSVFVAADQDVADYYIVASPKLFEMTNETSQAAVGVLHYDTSTTLAQGPLPIGPDPSDIEFSVNQARSIRWEPSVGAARPNPQGSFNVSNVTLSQTFILEGSLAQIGGGPVYTVNNVSYIAPDTPLKLADQYINGSGVYQLDVFSVNSSLQSPVTTGTFVVTGQHKGWLELVFENDLISMDSWHLDGFGFFVVGFGEGKWMPESRFTYNLQDPVVRSTVQVYPKRWTAVYVFLDNPGMWNLRSQHLKHWYYGQELYIRVHNADPNPVKERQPPSNILLCGQFFKVLFFFFF</sequence>
<feature type="domain" description="Plastocyanin-like" evidence="4">
    <location>
        <begin position="168"/>
        <end position="305"/>
    </location>
</feature>
<keyword evidence="3" id="KW-0732">Signal</keyword>
<evidence type="ECO:0000256" key="2">
    <source>
        <dbReference type="ARBA" id="ARBA00023180"/>
    </source>
</evidence>
<feature type="signal peptide" evidence="3">
    <location>
        <begin position="1"/>
        <end position="27"/>
    </location>
</feature>
<feature type="domain" description="Plastocyanin-like" evidence="5">
    <location>
        <begin position="405"/>
        <end position="526"/>
    </location>
</feature>
<dbReference type="Proteomes" id="UP001454036">
    <property type="component" value="Unassembled WGS sequence"/>
</dbReference>
<evidence type="ECO:0000313" key="7">
    <source>
        <dbReference type="EMBL" id="GAA0154209.1"/>
    </source>
</evidence>
<dbReference type="GO" id="GO:0005886">
    <property type="term" value="C:plasma membrane"/>
    <property type="evidence" value="ECO:0007669"/>
    <property type="project" value="TreeGrafter"/>
</dbReference>
<dbReference type="Pfam" id="PF07732">
    <property type="entry name" value="Cu-oxidase_3"/>
    <property type="match status" value="1"/>
</dbReference>
<dbReference type="Pfam" id="PF00394">
    <property type="entry name" value="Cu-oxidase"/>
    <property type="match status" value="1"/>
</dbReference>
<dbReference type="EMBL" id="BAABME010002342">
    <property type="protein sequence ID" value="GAA0154209.1"/>
    <property type="molecule type" value="Genomic_DNA"/>
</dbReference>
<dbReference type="Gene3D" id="2.60.40.420">
    <property type="entry name" value="Cupredoxins - blue copper proteins"/>
    <property type="match status" value="3"/>
</dbReference>
<evidence type="ECO:0000259" key="5">
    <source>
        <dbReference type="Pfam" id="PF07731"/>
    </source>
</evidence>
<dbReference type="GO" id="GO:0016491">
    <property type="term" value="F:oxidoreductase activity"/>
    <property type="evidence" value="ECO:0007669"/>
    <property type="project" value="InterPro"/>
</dbReference>
<evidence type="ECO:0000256" key="3">
    <source>
        <dbReference type="SAM" id="SignalP"/>
    </source>
</evidence>
<evidence type="ECO:0000256" key="1">
    <source>
        <dbReference type="ARBA" id="ARBA00010609"/>
    </source>
</evidence>
<dbReference type="InterPro" id="IPR011707">
    <property type="entry name" value="Cu-oxidase-like_N"/>
</dbReference>
<gene>
    <name evidence="7" type="ORF">LIER_12262</name>
</gene>
<dbReference type="InterPro" id="IPR011706">
    <property type="entry name" value="Cu-oxidase_C"/>
</dbReference>
<protein>
    <submittedName>
        <fullName evidence="7">Oxidase</fullName>
    </submittedName>
</protein>
<feature type="chain" id="PRO_5043999671" evidence="3">
    <location>
        <begin position="28"/>
        <end position="555"/>
    </location>
</feature>
<dbReference type="Pfam" id="PF07731">
    <property type="entry name" value="Cu-oxidase_2"/>
    <property type="match status" value="1"/>
</dbReference>
<evidence type="ECO:0000259" key="4">
    <source>
        <dbReference type="Pfam" id="PF00394"/>
    </source>
</evidence>
<dbReference type="GO" id="GO:0005507">
    <property type="term" value="F:copper ion binding"/>
    <property type="evidence" value="ECO:0007669"/>
    <property type="project" value="InterPro"/>
</dbReference>